<keyword evidence="8" id="KW-1185">Reference proteome</keyword>
<dbReference type="OrthoDB" id="9810598at2"/>
<evidence type="ECO:0000256" key="2">
    <source>
        <dbReference type="ARBA" id="ARBA00022692"/>
    </source>
</evidence>
<gene>
    <name evidence="7" type="ORF">C9J12_24015</name>
</gene>
<reference evidence="7 8" key="1">
    <citation type="submission" date="2018-01" db="EMBL/GenBank/DDBJ databases">
        <title>Whole genome sequencing of Histamine producing bacteria.</title>
        <authorList>
            <person name="Butler K."/>
        </authorList>
    </citation>
    <scope>NUCLEOTIDE SEQUENCE [LARGE SCALE GENOMIC DNA]</scope>
    <source>
        <strain evidence="7 8">JCM 12947</strain>
    </source>
</reference>
<evidence type="ECO:0000313" key="8">
    <source>
        <dbReference type="Proteomes" id="UP000240987"/>
    </source>
</evidence>
<feature type="domain" description="Cation efflux protein transmembrane" evidence="6">
    <location>
        <begin position="13"/>
        <end position="217"/>
    </location>
</feature>
<comment type="caution">
    <text evidence="7">The sequence shown here is derived from an EMBL/GenBank/DDBJ whole genome shotgun (WGS) entry which is preliminary data.</text>
</comment>
<dbReference type="Gene3D" id="1.20.1510.10">
    <property type="entry name" value="Cation efflux protein transmembrane domain"/>
    <property type="match status" value="1"/>
</dbReference>
<evidence type="ECO:0000259" key="6">
    <source>
        <dbReference type="Pfam" id="PF01545"/>
    </source>
</evidence>
<evidence type="ECO:0000256" key="5">
    <source>
        <dbReference type="SAM" id="Phobius"/>
    </source>
</evidence>
<dbReference type="SUPFAM" id="SSF161111">
    <property type="entry name" value="Cation efflux protein transmembrane domain-like"/>
    <property type="match status" value="1"/>
</dbReference>
<accession>A0A2T3J8M7</accession>
<dbReference type="InterPro" id="IPR027469">
    <property type="entry name" value="Cation_efflux_TMD_sf"/>
</dbReference>
<dbReference type="GO" id="GO:0006829">
    <property type="term" value="P:zinc ion transport"/>
    <property type="evidence" value="ECO:0007669"/>
    <property type="project" value="UniProtKB-KW"/>
</dbReference>
<keyword evidence="4 5" id="KW-0472">Membrane</keyword>
<dbReference type="GO" id="GO:0016020">
    <property type="term" value="C:membrane"/>
    <property type="evidence" value="ECO:0007669"/>
    <property type="project" value="UniProtKB-SubCell"/>
</dbReference>
<evidence type="ECO:0000256" key="3">
    <source>
        <dbReference type="ARBA" id="ARBA00022989"/>
    </source>
</evidence>
<sequence length="305" mass="33000">MIHKLQSIERKSLTVGVVANLVMALSGWATFYLSGSEALLLDGNFSFIMFLSSIAALKVAEIKTRRSHTFPFGLFITEALYSLVKGLLIGGVLLAAIIGNVSKIAQYINGAELPPLKTGPILIYSIAMVIICFGLSLFYHYQNKQVDNKSSMLSIDKSASLVDGFMSAGTGAALVIIGYVNADSGWGFLLYIGDAIMVLILACLMIKQPISIIRNAFIEMAGGQLQNQQDYQRIESIISDSLSAQTLKQEALFISKTGSSYLIVISFSAEQLTSTDSDALQTAKNGISQQLSQTYPHIDVEFVLA</sequence>
<evidence type="ECO:0000256" key="1">
    <source>
        <dbReference type="ARBA" id="ARBA00004141"/>
    </source>
</evidence>
<name>A0A2T3J8M7_9GAMM</name>
<dbReference type="Proteomes" id="UP000240987">
    <property type="component" value="Unassembled WGS sequence"/>
</dbReference>
<feature type="transmembrane region" description="Helical" evidence="5">
    <location>
        <begin position="161"/>
        <end position="180"/>
    </location>
</feature>
<evidence type="ECO:0000313" key="7">
    <source>
        <dbReference type="EMBL" id="PSU45154.1"/>
    </source>
</evidence>
<evidence type="ECO:0000256" key="4">
    <source>
        <dbReference type="ARBA" id="ARBA00023136"/>
    </source>
</evidence>
<feature type="transmembrane region" description="Helical" evidence="5">
    <location>
        <begin position="72"/>
        <end position="101"/>
    </location>
</feature>
<feature type="transmembrane region" description="Helical" evidence="5">
    <location>
        <begin position="186"/>
        <end position="206"/>
    </location>
</feature>
<dbReference type="Pfam" id="PF01545">
    <property type="entry name" value="Cation_efflux"/>
    <property type="match status" value="1"/>
</dbReference>
<dbReference type="EMBL" id="PYMJ01000035">
    <property type="protein sequence ID" value="PSU45154.1"/>
    <property type="molecule type" value="Genomic_DNA"/>
</dbReference>
<proteinExistence type="predicted"/>
<dbReference type="InterPro" id="IPR058533">
    <property type="entry name" value="Cation_efflux_TM"/>
</dbReference>
<feature type="transmembrane region" description="Helical" evidence="5">
    <location>
        <begin position="12"/>
        <end position="33"/>
    </location>
</feature>
<keyword evidence="3 5" id="KW-1133">Transmembrane helix</keyword>
<dbReference type="AlphaFoldDB" id="A0A2T3J8M7"/>
<feature type="transmembrane region" description="Helical" evidence="5">
    <location>
        <begin position="39"/>
        <end position="60"/>
    </location>
</feature>
<protein>
    <submittedName>
        <fullName evidence="7">Cation transporter</fullName>
    </submittedName>
</protein>
<comment type="subcellular location">
    <subcellularLocation>
        <location evidence="1">Membrane</location>
        <topology evidence="1">Multi-pass membrane protein</topology>
    </subcellularLocation>
</comment>
<feature type="transmembrane region" description="Helical" evidence="5">
    <location>
        <begin position="121"/>
        <end position="141"/>
    </location>
</feature>
<organism evidence="7 8">
    <name type="scientific">Photobacterium frigidiphilum</name>
    <dbReference type="NCBI Taxonomy" id="264736"/>
    <lineage>
        <taxon>Bacteria</taxon>
        <taxon>Pseudomonadati</taxon>
        <taxon>Pseudomonadota</taxon>
        <taxon>Gammaproteobacteria</taxon>
        <taxon>Vibrionales</taxon>
        <taxon>Vibrionaceae</taxon>
        <taxon>Photobacterium</taxon>
    </lineage>
</organism>
<dbReference type="RefSeq" id="WP_107245017.1">
    <property type="nucleotide sequence ID" value="NZ_PYMJ01000035.1"/>
</dbReference>
<dbReference type="GO" id="GO:0008324">
    <property type="term" value="F:monoatomic cation transmembrane transporter activity"/>
    <property type="evidence" value="ECO:0007669"/>
    <property type="project" value="InterPro"/>
</dbReference>
<keyword evidence="2 5" id="KW-0812">Transmembrane</keyword>